<proteinExistence type="predicted"/>
<protein>
    <submittedName>
        <fullName evidence="2">DUF3089 domain-containing protein</fullName>
    </submittedName>
</protein>
<gene>
    <name evidence="2" type="ORF">H9S92_08460</name>
</gene>
<dbReference type="RefSeq" id="WP_187466276.1">
    <property type="nucleotide sequence ID" value="NZ_JACSIT010000091.1"/>
</dbReference>
<organism evidence="2 3">
    <name type="scientific">Neolewinella lacunae</name>
    <dbReference type="NCBI Taxonomy" id="1517758"/>
    <lineage>
        <taxon>Bacteria</taxon>
        <taxon>Pseudomonadati</taxon>
        <taxon>Bacteroidota</taxon>
        <taxon>Saprospiria</taxon>
        <taxon>Saprospirales</taxon>
        <taxon>Lewinellaceae</taxon>
        <taxon>Neolewinella</taxon>
    </lineage>
</organism>
<dbReference type="AlphaFoldDB" id="A0A923PK68"/>
<keyword evidence="3" id="KW-1185">Reference proteome</keyword>
<dbReference type="InterPro" id="IPR021440">
    <property type="entry name" value="DUF3089"/>
</dbReference>
<dbReference type="Proteomes" id="UP000650081">
    <property type="component" value="Unassembled WGS sequence"/>
</dbReference>
<dbReference type="EMBL" id="JACSIT010000091">
    <property type="protein sequence ID" value="MBC6994191.1"/>
    <property type="molecule type" value="Genomic_DNA"/>
</dbReference>
<dbReference type="SUPFAM" id="SSF53474">
    <property type="entry name" value="alpha/beta-Hydrolases"/>
    <property type="match status" value="1"/>
</dbReference>
<accession>A0A923PK68</accession>
<sequence>MRFLFLLPLACLAACASVPKLPGDAALPVPPAPDYSRAAHWAALPFTDDPADRTPGDSLEDGQVTAVADVFYIHPTIYFDTRKGNTYWNASLADAKLNQAVDDSAILNHGSIFNAAGKVYAPRYRQAHIKVFYERGSTVKDAALDTAYQDVLAAFDYYLQTYNHGRPIIIASHSQGTTHAKRLLADRFDAKPLRQQLVAAYLVGMPVSAQAYPTIPVCQSATETGCFVSWRTYREDFTPKSNYRDTVPSIAVVNPLSWTTRTERVPAEANLGGVLYNYGKGPLPGLVWAEIRGAGLFTNKPRFFGDILFNTKNYHIGDYNLFWMNVRENAVRRVEAFEGLVEGK</sequence>
<dbReference type="InterPro" id="IPR029058">
    <property type="entry name" value="AB_hydrolase_fold"/>
</dbReference>
<keyword evidence="1" id="KW-0732">Signal</keyword>
<dbReference type="Pfam" id="PF11288">
    <property type="entry name" value="DUF3089"/>
    <property type="match status" value="1"/>
</dbReference>
<evidence type="ECO:0000313" key="3">
    <source>
        <dbReference type="Proteomes" id="UP000650081"/>
    </source>
</evidence>
<name>A0A923PK68_9BACT</name>
<evidence type="ECO:0000256" key="1">
    <source>
        <dbReference type="SAM" id="SignalP"/>
    </source>
</evidence>
<evidence type="ECO:0000313" key="2">
    <source>
        <dbReference type="EMBL" id="MBC6994191.1"/>
    </source>
</evidence>
<comment type="caution">
    <text evidence="2">The sequence shown here is derived from an EMBL/GenBank/DDBJ whole genome shotgun (WGS) entry which is preliminary data.</text>
</comment>
<reference evidence="2" key="1">
    <citation type="submission" date="2020-08" db="EMBL/GenBank/DDBJ databases">
        <title>Lewinella bacteria from marine environments.</title>
        <authorList>
            <person name="Zhong Y."/>
        </authorList>
    </citation>
    <scope>NUCLEOTIDE SEQUENCE</scope>
    <source>
        <strain evidence="2">KCTC 42187</strain>
    </source>
</reference>
<feature type="chain" id="PRO_5038103836" evidence="1">
    <location>
        <begin position="17"/>
        <end position="344"/>
    </location>
</feature>
<feature type="signal peptide" evidence="1">
    <location>
        <begin position="1"/>
        <end position="16"/>
    </location>
</feature>